<feature type="region of interest" description="Disordered" evidence="1">
    <location>
        <begin position="457"/>
        <end position="492"/>
    </location>
</feature>
<evidence type="ECO:0008006" key="4">
    <source>
        <dbReference type="Google" id="ProtNLM"/>
    </source>
</evidence>
<feature type="region of interest" description="Disordered" evidence="1">
    <location>
        <begin position="1"/>
        <end position="57"/>
    </location>
</feature>
<accession>A0A433T453</accession>
<feature type="region of interest" description="Disordered" evidence="1">
    <location>
        <begin position="1052"/>
        <end position="1071"/>
    </location>
</feature>
<feature type="compositionally biased region" description="Basic and acidic residues" evidence="1">
    <location>
        <begin position="159"/>
        <end position="170"/>
    </location>
</feature>
<feature type="non-terminal residue" evidence="2">
    <location>
        <position position="1"/>
    </location>
</feature>
<comment type="caution">
    <text evidence="2">The sequence shown here is derived from an EMBL/GenBank/DDBJ whole genome shotgun (WGS) entry which is preliminary data.</text>
</comment>
<feature type="compositionally biased region" description="Basic and acidic residues" evidence="1">
    <location>
        <begin position="121"/>
        <end position="134"/>
    </location>
</feature>
<dbReference type="Proteomes" id="UP000271974">
    <property type="component" value="Unassembled WGS sequence"/>
</dbReference>
<feature type="region of interest" description="Disordered" evidence="1">
    <location>
        <begin position="185"/>
        <end position="209"/>
    </location>
</feature>
<dbReference type="Gene3D" id="2.130.10.10">
    <property type="entry name" value="YVTN repeat-like/Quinoprotein amine dehydrogenase"/>
    <property type="match status" value="1"/>
</dbReference>
<keyword evidence="3" id="KW-1185">Reference proteome</keyword>
<feature type="compositionally biased region" description="Basic and acidic residues" evidence="1">
    <location>
        <begin position="658"/>
        <end position="668"/>
    </location>
</feature>
<dbReference type="OrthoDB" id="6161590at2759"/>
<dbReference type="InterPro" id="IPR011047">
    <property type="entry name" value="Quinoprotein_ADH-like_sf"/>
</dbReference>
<reference evidence="2 3" key="1">
    <citation type="submission" date="2019-01" db="EMBL/GenBank/DDBJ databases">
        <title>A draft genome assembly of the solar-powered sea slug Elysia chlorotica.</title>
        <authorList>
            <person name="Cai H."/>
            <person name="Li Q."/>
            <person name="Fang X."/>
            <person name="Li J."/>
            <person name="Curtis N.E."/>
            <person name="Altenburger A."/>
            <person name="Shibata T."/>
            <person name="Feng M."/>
            <person name="Maeda T."/>
            <person name="Schwartz J.A."/>
            <person name="Shigenobu S."/>
            <person name="Lundholm N."/>
            <person name="Nishiyama T."/>
            <person name="Yang H."/>
            <person name="Hasebe M."/>
            <person name="Li S."/>
            <person name="Pierce S.K."/>
            <person name="Wang J."/>
        </authorList>
    </citation>
    <scope>NUCLEOTIDE SEQUENCE [LARGE SCALE GENOMIC DNA]</scope>
    <source>
        <strain evidence="2">EC2010</strain>
        <tissue evidence="2">Whole organism of an adult</tissue>
    </source>
</reference>
<evidence type="ECO:0000256" key="1">
    <source>
        <dbReference type="SAM" id="MobiDB-lite"/>
    </source>
</evidence>
<feature type="region of interest" description="Disordered" evidence="1">
    <location>
        <begin position="647"/>
        <end position="671"/>
    </location>
</feature>
<feature type="region of interest" description="Disordered" evidence="1">
    <location>
        <begin position="151"/>
        <end position="170"/>
    </location>
</feature>
<protein>
    <recommendedName>
        <fullName evidence="4">Partner and localiser of BRCA2 WD40 domain-containing protein</fullName>
    </recommendedName>
</protein>
<feature type="compositionally biased region" description="Basic residues" evidence="1">
    <location>
        <begin position="185"/>
        <end position="206"/>
    </location>
</feature>
<feature type="compositionally biased region" description="Basic and acidic residues" evidence="1">
    <location>
        <begin position="44"/>
        <end position="57"/>
    </location>
</feature>
<feature type="region of interest" description="Disordered" evidence="1">
    <location>
        <begin position="113"/>
        <end position="134"/>
    </location>
</feature>
<gene>
    <name evidence="2" type="ORF">EGW08_015899</name>
</gene>
<evidence type="ECO:0000313" key="3">
    <source>
        <dbReference type="Proteomes" id="UP000271974"/>
    </source>
</evidence>
<proteinExistence type="predicted"/>
<dbReference type="EMBL" id="RQTK01000670">
    <property type="protein sequence ID" value="RUS76337.1"/>
    <property type="molecule type" value="Genomic_DNA"/>
</dbReference>
<dbReference type="SUPFAM" id="SSF50998">
    <property type="entry name" value="Quinoprotein alcohol dehydrogenase-like"/>
    <property type="match status" value="1"/>
</dbReference>
<feature type="region of interest" description="Disordered" evidence="1">
    <location>
        <begin position="89"/>
        <end position="108"/>
    </location>
</feature>
<evidence type="ECO:0000313" key="2">
    <source>
        <dbReference type="EMBL" id="RUS76337.1"/>
    </source>
</evidence>
<name>A0A433T453_ELYCH</name>
<organism evidence="2 3">
    <name type="scientific">Elysia chlorotica</name>
    <name type="common">Eastern emerald elysia</name>
    <name type="synonym">Sea slug</name>
    <dbReference type="NCBI Taxonomy" id="188477"/>
    <lineage>
        <taxon>Eukaryota</taxon>
        <taxon>Metazoa</taxon>
        <taxon>Spiralia</taxon>
        <taxon>Lophotrochozoa</taxon>
        <taxon>Mollusca</taxon>
        <taxon>Gastropoda</taxon>
        <taxon>Heterobranchia</taxon>
        <taxon>Euthyneura</taxon>
        <taxon>Panpulmonata</taxon>
        <taxon>Sacoglossa</taxon>
        <taxon>Placobranchoidea</taxon>
        <taxon>Plakobranchidae</taxon>
        <taxon>Elysia</taxon>
    </lineage>
</organism>
<dbReference type="InterPro" id="IPR015943">
    <property type="entry name" value="WD40/YVTN_repeat-like_dom_sf"/>
</dbReference>
<feature type="compositionally biased region" description="Polar residues" evidence="1">
    <location>
        <begin position="1"/>
        <end position="24"/>
    </location>
</feature>
<sequence>CFNANKSAGSATLRSNKQSQPSDSDSSEHKPSADSTSKLKHQFSRNENEQGRHFKREEKLVGNCIVHEKILHWRKSSERMDKLSEAMQFKSHQQAPVDRGNEQERPGTENVLSSFEISNENTKHGENDSRSDRGKSWIDIDFEFDGSDFKNVPKNNVTAKKEPMKHQDEHGWLSTSKMREVISKRHSHKRTHSHIKSPVKSKSLKKNRTDAPNEELIFKHTSTNRSDRNCKAVISSSLPCKTGEEIITPKIGNSTDIQHLSPSLEPSQYVEDLKKNFDRQKPSVFTKYVKSIQSSEASHLDIDKLKVKVGDQSSFPAHQENAKDMRVSWAQNHLPRTSESDEDMINTSQYNVNSLSEKEKFKSSLWPQRTQELLSLTPSFKTPLCPEEGNHKSEQKVQYEVTDSEFFSILGIKQSQKKKTPTNNFIPVCDSGESAVLGELNTERFATITEDSILNSRLKEEDSASQAEEFRNLDQDTSTPKKDDSANKHPIKADENKLCSTFDTFLPPSQTTSEFSDYTDLDSIPFSQFELSEDLLSENSHSQSSKGSSEFLVRRRSRRISDARPFQHESPVLSASPVYYSKNNSSVKSEVCKYVKERRQSQAQQKKAAMVLSIFQFLQDKAKEPGSACDFVLTPDFDHLKRRKIESADNPLAQSSKPHSESDTDSKRICNQGSTNNILSYSLTSLSDAKNIALLKETGLKHGLTNVNSNSQQSEETESFSPLVLDKTHKPVLTYIDRSDSLSHDKVISETKVAESENVLQSVDQHSEMGCVSFEEKLRKSYPETNSIEPPFVAPISKSCNTNPTSSETNVQHTNCRMSQTLGGCKPNKCPDHKVDTGSLVHGSPDIIYPTLFSEIAIEEDEVPVCLDNLKVLNNLQERKKHPCDKSLKKNILIDKFCHDKNICGSLPVTKPEITKDNTGLHCDSFTEYRMKTDESTAESTKDMVVCLENEIRDETVKMIDNNISAGNVDELIDLKSQLKLNLVSDDSTSLHVLHNKLSPQVYREVSSPFPNHRTRNNFASPSNILNSLLSPVTPVVNAATPKNVRSLSRKSISFTSTPIPKPEKRPRTAVQKQVELELESPISRSRSASSASFLNTDLTASPGLNTSQDDLMPVYQKALSVILSPGTNGDNTEIYVAAEKTGDKNSSVCFQSAQDLELSSDLSLVPVCDESYPSPAQIPVSDKDSVNRSASLIESFKAYSPHVVQPWKKLARTATTPVQVLETETSICEHGSFSFTFNQLRGKIKPKGLSDMKSNMKFSGCFQSGSQDAVVSLLCGKINSPSHGNTNQAYIVSVKATSLTVWGADDTLGWTTELDWRLCPETHILKACLIPGLSRVAVLVTGWLGSSPFASVLTYEWDTEETMRFNIPFQDLPCQIRSVIIVEPCPASETELYLGLSSDDHHTLQRTQLSADQKELASSDLFQCCRGKVLSLVLLEGKDGALITLSYDQRLIIWSSSLSAPLKIVPVAAAMPCLQALVSAKTKNGYILFDSMWRVEDGHCGGLIVMNPLNGRLRVLHTYQVPNNTWRRVDSFTPEGQLLSAVGSQGSLCLWDRNTGKLLGSTKSNMTTCASLSISEGSVANLLVGEIHGCLHIYSALKSSA</sequence>